<sequence length="59" mass="6776">MSIANRLSRQCGVLSHYLRTSEPVSAEKEPLLLKYKVIKKPLEQVSFQWPLVLSESFIS</sequence>
<name>A0A7Y0KCZ5_9BACI</name>
<dbReference type="EMBL" id="JABBPK010000001">
    <property type="protein sequence ID" value="NMO79410.1"/>
    <property type="molecule type" value="Genomic_DNA"/>
</dbReference>
<protein>
    <submittedName>
        <fullName evidence="1">Uncharacterized protein</fullName>
    </submittedName>
</protein>
<dbReference type="Proteomes" id="UP000588491">
    <property type="component" value="Unassembled WGS sequence"/>
</dbReference>
<dbReference type="AlphaFoldDB" id="A0A7Y0KCZ5"/>
<accession>A0A7Y0KCZ5</accession>
<evidence type="ECO:0000313" key="1">
    <source>
        <dbReference type="EMBL" id="NMO79410.1"/>
    </source>
</evidence>
<evidence type="ECO:0000313" key="2">
    <source>
        <dbReference type="Proteomes" id="UP000588491"/>
    </source>
</evidence>
<reference evidence="1 2" key="1">
    <citation type="submission" date="2020-04" db="EMBL/GenBank/DDBJ databases">
        <title>Bacillus sp. UniB3 isolated from commercial digestive syrup.</title>
        <authorList>
            <person name="Thorat V."/>
            <person name="Kirdat K."/>
            <person name="Tiwarekar B."/>
            <person name="Yadav A."/>
        </authorList>
    </citation>
    <scope>NUCLEOTIDE SEQUENCE [LARGE SCALE GENOMIC DNA]</scope>
    <source>
        <strain evidence="1 2">UniB3</strain>
    </source>
</reference>
<comment type="caution">
    <text evidence="1">The sequence shown here is derived from an EMBL/GenBank/DDBJ whole genome shotgun (WGS) entry which is preliminary data.</text>
</comment>
<keyword evidence="2" id="KW-1185">Reference proteome</keyword>
<gene>
    <name evidence="1" type="ORF">HHU08_20935</name>
</gene>
<organism evidence="1 2">
    <name type="scientific">Niallia alba</name>
    <dbReference type="NCBI Taxonomy" id="2729105"/>
    <lineage>
        <taxon>Bacteria</taxon>
        <taxon>Bacillati</taxon>
        <taxon>Bacillota</taxon>
        <taxon>Bacilli</taxon>
        <taxon>Bacillales</taxon>
        <taxon>Bacillaceae</taxon>
        <taxon>Niallia</taxon>
    </lineage>
</organism>
<proteinExistence type="predicted"/>